<keyword evidence="2" id="KW-1015">Disulfide bond</keyword>
<proteinExistence type="predicted"/>
<dbReference type="SMART" id="SM00560">
    <property type="entry name" value="LamGL"/>
    <property type="match status" value="1"/>
</dbReference>
<sequence length="156" mass="16808">AEQTVIIQNSDSLSSADITVMMWIKADELRIQGLADKSSSADSWRLFMDSDVGNVEFDACADQFNASSKAKAAAGKWYHVAGTFESATKKMKIYVDGKMSGIFAKAETAGNDFDGSIQIASPENNRFHGAIDEVKIFNRALTAEEIAAETGVAVTQ</sequence>
<protein>
    <recommendedName>
        <fullName evidence="3">LamG-like jellyroll fold domain-containing protein</fullName>
    </recommendedName>
</protein>
<dbReference type="SUPFAM" id="SSF49899">
    <property type="entry name" value="Concanavalin A-like lectins/glucanases"/>
    <property type="match status" value="1"/>
</dbReference>
<dbReference type="InterPro" id="IPR006558">
    <property type="entry name" value="LamG-like"/>
</dbReference>
<dbReference type="InterPro" id="IPR013320">
    <property type="entry name" value="ConA-like_dom_sf"/>
</dbReference>
<dbReference type="EMBL" id="PFMR01000040">
    <property type="protein sequence ID" value="PIZ18081.1"/>
    <property type="molecule type" value="Genomic_DNA"/>
</dbReference>
<feature type="domain" description="LamG-like jellyroll fold" evidence="3">
    <location>
        <begin position="16"/>
        <end position="144"/>
    </location>
</feature>
<reference evidence="5" key="1">
    <citation type="submission" date="2017-09" db="EMBL/GenBank/DDBJ databases">
        <title>Depth-based differentiation of microbial function through sediment-hosted aquifers and enrichment of novel symbionts in the deep terrestrial subsurface.</title>
        <authorList>
            <person name="Probst A.J."/>
            <person name="Ladd B."/>
            <person name="Jarett J.K."/>
            <person name="Geller-Mcgrath D.E."/>
            <person name="Sieber C.M.K."/>
            <person name="Emerson J.B."/>
            <person name="Anantharaman K."/>
            <person name="Thomas B.C."/>
            <person name="Malmstrom R."/>
            <person name="Stieglmeier M."/>
            <person name="Klingl A."/>
            <person name="Woyke T."/>
            <person name="Ryan C.M."/>
            <person name="Banfield J.F."/>
        </authorList>
    </citation>
    <scope>NUCLEOTIDE SEQUENCE [LARGE SCALE GENOMIC DNA]</scope>
</reference>
<keyword evidence="1" id="KW-0732">Signal</keyword>
<evidence type="ECO:0000259" key="3">
    <source>
        <dbReference type="SMART" id="SM00560"/>
    </source>
</evidence>
<name>A0A2M7SF32_9BACT</name>
<dbReference type="Gene3D" id="2.60.120.200">
    <property type="match status" value="1"/>
</dbReference>
<feature type="non-terminal residue" evidence="4">
    <location>
        <position position="1"/>
    </location>
</feature>
<evidence type="ECO:0000256" key="1">
    <source>
        <dbReference type="ARBA" id="ARBA00022729"/>
    </source>
</evidence>
<dbReference type="Pfam" id="PF13385">
    <property type="entry name" value="Laminin_G_3"/>
    <property type="match status" value="1"/>
</dbReference>
<evidence type="ECO:0000313" key="4">
    <source>
        <dbReference type="EMBL" id="PIZ18081.1"/>
    </source>
</evidence>
<comment type="caution">
    <text evidence="4">The sequence shown here is derived from an EMBL/GenBank/DDBJ whole genome shotgun (WGS) entry which is preliminary data.</text>
</comment>
<evidence type="ECO:0000256" key="2">
    <source>
        <dbReference type="ARBA" id="ARBA00023157"/>
    </source>
</evidence>
<organism evidence="4 5">
    <name type="scientific">Candidatus Desantisbacteria bacterium CG_4_10_14_0_8_um_filter_48_22</name>
    <dbReference type="NCBI Taxonomy" id="1974543"/>
    <lineage>
        <taxon>Bacteria</taxon>
        <taxon>Candidatus Desantisiibacteriota</taxon>
    </lineage>
</organism>
<dbReference type="Proteomes" id="UP000229307">
    <property type="component" value="Unassembled WGS sequence"/>
</dbReference>
<dbReference type="AlphaFoldDB" id="A0A2M7SF32"/>
<gene>
    <name evidence="4" type="ORF">COY52_01325</name>
</gene>
<accession>A0A2M7SF32</accession>
<evidence type="ECO:0000313" key="5">
    <source>
        <dbReference type="Proteomes" id="UP000229307"/>
    </source>
</evidence>